<dbReference type="Proteomes" id="UP000314294">
    <property type="component" value="Unassembled WGS sequence"/>
</dbReference>
<keyword evidence="3" id="KW-1185">Reference proteome</keyword>
<evidence type="ECO:0000256" key="1">
    <source>
        <dbReference type="SAM" id="MobiDB-lite"/>
    </source>
</evidence>
<protein>
    <submittedName>
        <fullName evidence="2">Uncharacterized protein</fullName>
    </submittedName>
</protein>
<feature type="region of interest" description="Disordered" evidence="1">
    <location>
        <begin position="1"/>
        <end position="41"/>
    </location>
</feature>
<reference evidence="2 3" key="1">
    <citation type="submission" date="2019-03" db="EMBL/GenBank/DDBJ databases">
        <title>First draft genome of Liparis tanakae, snailfish: a comprehensive survey of snailfish specific genes.</title>
        <authorList>
            <person name="Kim W."/>
            <person name="Song I."/>
            <person name="Jeong J.-H."/>
            <person name="Kim D."/>
            <person name="Kim S."/>
            <person name="Ryu S."/>
            <person name="Song J.Y."/>
            <person name="Lee S.K."/>
        </authorList>
    </citation>
    <scope>NUCLEOTIDE SEQUENCE [LARGE SCALE GENOMIC DNA]</scope>
    <source>
        <tissue evidence="2">Muscle</tissue>
    </source>
</reference>
<evidence type="ECO:0000313" key="2">
    <source>
        <dbReference type="EMBL" id="TNN75891.1"/>
    </source>
</evidence>
<gene>
    <name evidence="2" type="ORF">EYF80_013861</name>
</gene>
<evidence type="ECO:0000313" key="3">
    <source>
        <dbReference type="Proteomes" id="UP000314294"/>
    </source>
</evidence>
<name>A0A4Z2IDS1_9TELE</name>
<accession>A0A4Z2IDS1</accession>
<proteinExistence type="predicted"/>
<dbReference type="EMBL" id="SRLO01000098">
    <property type="protein sequence ID" value="TNN75891.1"/>
    <property type="molecule type" value="Genomic_DNA"/>
</dbReference>
<sequence length="160" mass="18030">MVANFLSAKRHNEQIQENSKPRSNNREELREHHNFSTSPDTTTSPFWLRINFIIHLTRAKIIPCQITVGDCGGVLMNEAISQSLSLSAASWTRQPQGSGAAPEGKRRRGEHGLGCMYNVKACHSTAAIENIHSDRPWMWNSLRTLSNMLLVSYTGLQHYL</sequence>
<organism evidence="2 3">
    <name type="scientific">Liparis tanakae</name>
    <name type="common">Tanaka's snailfish</name>
    <dbReference type="NCBI Taxonomy" id="230148"/>
    <lineage>
        <taxon>Eukaryota</taxon>
        <taxon>Metazoa</taxon>
        <taxon>Chordata</taxon>
        <taxon>Craniata</taxon>
        <taxon>Vertebrata</taxon>
        <taxon>Euteleostomi</taxon>
        <taxon>Actinopterygii</taxon>
        <taxon>Neopterygii</taxon>
        <taxon>Teleostei</taxon>
        <taxon>Neoteleostei</taxon>
        <taxon>Acanthomorphata</taxon>
        <taxon>Eupercaria</taxon>
        <taxon>Perciformes</taxon>
        <taxon>Cottioidei</taxon>
        <taxon>Cottales</taxon>
        <taxon>Liparidae</taxon>
        <taxon>Liparis</taxon>
    </lineage>
</organism>
<dbReference type="AlphaFoldDB" id="A0A4Z2IDS1"/>
<comment type="caution">
    <text evidence="2">The sequence shown here is derived from an EMBL/GenBank/DDBJ whole genome shotgun (WGS) entry which is preliminary data.</text>
</comment>
<feature type="compositionally biased region" description="Basic and acidic residues" evidence="1">
    <location>
        <begin position="24"/>
        <end position="34"/>
    </location>
</feature>